<dbReference type="InterPro" id="IPR011050">
    <property type="entry name" value="Pectin_lyase_fold/virulence"/>
</dbReference>
<dbReference type="Pfam" id="PF00295">
    <property type="entry name" value="Glyco_hydro_28"/>
    <property type="match status" value="1"/>
</dbReference>
<dbReference type="EMBL" id="DPVV01000361">
    <property type="protein sequence ID" value="HCL02883.1"/>
    <property type="molecule type" value="Genomic_DNA"/>
</dbReference>
<evidence type="ECO:0000256" key="1">
    <source>
        <dbReference type="ARBA" id="ARBA00008834"/>
    </source>
</evidence>
<evidence type="ECO:0000313" key="6">
    <source>
        <dbReference type="EMBL" id="HCL02883.1"/>
    </source>
</evidence>
<dbReference type="AlphaFoldDB" id="A0A3D2X8E5"/>
<gene>
    <name evidence="6" type="ORF">DHW61_10815</name>
</gene>
<dbReference type="PANTHER" id="PTHR31339:SF9">
    <property type="entry name" value="PLASMIN AND FIBRONECTIN-BINDING PROTEIN A"/>
    <property type="match status" value="1"/>
</dbReference>
<dbReference type="GO" id="GO:0004650">
    <property type="term" value="F:polygalacturonase activity"/>
    <property type="evidence" value="ECO:0007669"/>
    <property type="project" value="InterPro"/>
</dbReference>
<accession>A0A3D2X8E5</accession>
<dbReference type="InterPro" id="IPR012334">
    <property type="entry name" value="Pectin_lyas_fold"/>
</dbReference>
<dbReference type="GO" id="GO:0005975">
    <property type="term" value="P:carbohydrate metabolic process"/>
    <property type="evidence" value="ECO:0007669"/>
    <property type="project" value="InterPro"/>
</dbReference>
<dbReference type="Gene3D" id="2.160.20.10">
    <property type="entry name" value="Single-stranded right-handed beta-helix, Pectin lyase-like"/>
    <property type="match status" value="1"/>
</dbReference>
<dbReference type="InterPro" id="IPR024535">
    <property type="entry name" value="RHGA/B-epi-like_pectate_lyase"/>
</dbReference>
<organism evidence="6 7">
    <name type="scientific">Lachnoclostridium phytofermentans</name>
    <dbReference type="NCBI Taxonomy" id="66219"/>
    <lineage>
        <taxon>Bacteria</taxon>
        <taxon>Bacillati</taxon>
        <taxon>Bacillota</taxon>
        <taxon>Clostridia</taxon>
        <taxon>Lachnospirales</taxon>
        <taxon>Lachnospiraceae</taxon>
    </lineage>
</organism>
<comment type="caution">
    <text evidence="6">The sequence shown here is derived from an EMBL/GenBank/DDBJ whole genome shotgun (WGS) entry which is preliminary data.</text>
</comment>
<dbReference type="Pfam" id="PF12708">
    <property type="entry name" value="Pect-lyase_RHGA_epim"/>
    <property type="match status" value="1"/>
</dbReference>
<name>A0A3D2X8E5_9FIRM</name>
<dbReference type="Proteomes" id="UP000262969">
    <property type="component" value="Unassembled WGS sequence"/>
</dbReference>
<reference evidence="6 7" key="1">
    <citation type="journal article" date="2018" name="Nat. Biotechnol.">
        <title>A standardized bacterial taxonomy based on genome phylogeny substantially revises the tree of life.</title>
        <authorList>
            <person name="Parks D.H."/>
            <person name="Chuvochina M."/>
            <person name="Waite D.W."/>
            <person name="Rinke C."/>
            <person name="Skarshewski A."/>
            <person name="Chaumeil P.A."/>
            <person name="Hugenholtz P."/>
        </authorList>
    </citation>
    <scope>NUCLEOTIDE SEQUENCE [LARGE SCALE GENOMIC DNA]</scope>
    <source>
        <strain evidence="6">UBA11728</strain>
    </source>
</reference>
<evidence type="ECO:0000256" key="2">
    <source>
        <dbReference type="ARBA" id="ARBA00022801"/>
    </source>
</evidence>
<dbReference type="PANTHER" id="PTHR31339">
    <property type="entry name" value="PECTIN LYASE-RELATED"/>
    <property type="match status" value="1"/>
</dbReference>
<dbReference type="InterPro" id="IPR051801">
    <property type="entry name" value="GH28_Enzymes"/>
</dbReference>
<evidence type="ECO:0000256" key="3">
    <source>
        <dbReference type="ARBA" id="ARBA00023295"/>
    </source>
</evidence>
<dbReference type="SUPFAM" id="SSF51126">
    <property type="entry name" value="Pectin lyase-like"/>
    <property type="match status" value="1"/>
</dbReference>
<feature type="domain" description="Rhamnogalacturonase A/B/Epimerase-like pectate lyase" evidence="5">
    <location>
        <begin position="82"/>
        <end position="125"/>
    </location>
</feature>
<evidence type="ECO:0000259" key="5">
    <source>
        <dbReference type="Pfam" id="PF12708"/>
    </source>
</evidence>
<protein>
    <submittedName>
        <fullName evidence="6">Polygalacturonase</fullName>
    </submittedName>
</protein>
<sequence length="518" mass="57898">MKFNVILKTARTAVIELIDQGLYYTDQEYEIYINNTLYAKSNKVVQSIHNIKPNTEYSIYVKNNAETSDVVVIKTDYEFVTLNVKEFGAKGNGVHDDTTMIQCAINSCPKDGRVLIPEGCYKISTLFLKSDLRLELAKGAVLSAFTDRSKFPILPGRIESFDETEEYNLGSWEGNPLDSFAGIITGINVSNVEITGEGTIDGCADETNWWNNPKVRNIAWRPRLIFLNHCNNVTVQGITVKNSPCWNIHPYFSDALKFVDLTILNPKDSPNTDGLDPESCKNVLIVGVYFSLGDDCIAIKSGKIYMGAKHKRPSENLEIRQCCMRDGHGSITIGSEMAGGVKNLTVRECLFIHTDRGLRIKTRRGRGKDAIIDGVLFENIRMDHVMTPVVINCFYFCDPDGHSEYVQSKNPFAVDDRTPHIGELTFRNLDCTNCHAAASYMYGLPEQKIEKVTFENVNVSFAENPIKSVPAMMDGADETSLLGLFANNLKTLELKNVTIEGCEGEKFLLSNIDNLVEE</sequence>
<keyword evidence="2 4" id="KW-0378">Hydrolase</keyword>
<evidence type="ECO:0000313" key="7">
    <source>
        <dbReference type="Proteomes" id="UP000262969"/>
    </source>
</evidence>
<proteinExistence type="inferred from homology"/>
<dbReference type="InterPro" id="IPR000743">
    <property type="entry name" value="Glyco_hydro_28"/>
</dbReference>
<evidence type="ECO:0000256" key="4">
    <source>
        <dbReference type="RuleBase" id="RU361169"/>
    </source>
</evidence>
<keyword evidence="3 4" id="KW-0326">Glycosidase</keyword>
<comment type="similarity">
    <text evidence="1 4">Belongs to the glycosyl hydrolase 28 family.</text>
</comment>